<dbReference type="SUPFAM" id="SSF46785">
    <property type="entry name" value="Winged helix' DNA-binding domain"/>
    <property type="match status" value="1"/>
</dbReference>
<protein>
    <recommendedName>
        <fullName evidence="3">HTH marR-type domain-containing protein</fullName>
    </recommendedName>
</protein>
<keyword evidence="2" id="KW-1185">Reference proteome</keyword>
<dbReference type="Gene3D" id="1.10.10.10">
    <property type="entry name" value="Winged helix-like DNA-binding domain superfamily/Winged helix DNA-binding domain"/>
    <property type="match status" value="1"/>
</dbReference>
<dbReference type="RefSeq" id="WP_167172465.1">
    <property type="nucleotide sequence ID" value="NZ_JAAOYM010000001.1"/>
</dbReference>
<proteinExistence type="predicted"/>
<dbReference type="InterPro" id="IPR036388">
    <property type="entry name" value="WH-like_DNA-bd_sf"/>
</dbReference>
<sequence length="145" mass="15089">MNGFDPELIGKSIGDRLNTLRAALRRHDSFAFRPGGEGSAPGAVDEATAADATVALVLRTLRAACDPAGWRVLERLTDGAVTTAELADLLSCARIVAWEVVNDLVQAGLVSRELDGDLVRLTETGHGIVSLVHLMASSAAGAVVS</sequence>
<dbReference type="AlphaFoldDB" id="A0A7X5USN0"/>
<organism evidence="1 2">
    <name type="scientific">Saccharomonospora amisosensis</name>
    <dbReference type="NCBI Taxonomy" id="1128677"/>
    <lineage>
        <taxon>Bacteria</taxon>
        <taxon>Bacillati</taxon>
        <taxon>Actinomycetota</taxon>
        <taxon>Actinomycetes</taxon>
        <taxon>Pseudonocardiales</taxon>
        <taxon>Pseudonocardiaceae</taxon>
        <taxon>Saccharomonospora</taxon>
    </lineage>
</organism>
<dbReference type="InterPro" id="IPR036390">
    <property type="entry name" value="WH_DNA-bd_sf"/>
</dbReference>
<accession>A0A7X5USN0</accession>
<dbReference type="EMBL" id="JAAOYM010000001">
    <property type="protein sequence ID" value="NIJ13004.1"/>
    <property type="molecule type" value="Genomic_DNA"/>
</dbReference>
<name>A0A7X5USN0_9PSEU</name>
<evidence type="ECO:0000313" key="2">
    <source>
        <dbReference type="Proteomes" id="UP000545493"/>
    </source>
</evidence>
<dbReference type="Proteomes" id="UP000545493">
    <property type="component" value="Unassembled WGS sequence"/>
</dbReference>
<reference evidence="1 2" key="1">
    <citation type="submission" date="2020-03" db="EMBL/GenBank/DDBJ databases">
        <title>Sequencing the genomes of 1000 actinobacteria strains.</title>
        <authorList>
            <person name="Klenk H.-P."/>
        </authorList>
    </citation>
    <scope>NUCLEOTIDE SEQUENCE [LARGE SCALE GENOMIC DNA]</scope>
    <source>
        <strain evidence="1 2">DSM 45685</strain>
    </source>
</reference>
<evidence type="ECO:0008006" key="3">
    <source>
        <dbReference type="Google" id="ProtNLM"/>
    </source>
</evidence>
<evidence type="ECO:0000313" key="1">
    <source>
        <dbReference type="EMBL" id="NIJ13004.1"/>
    </source>
</evidence>
<comment type="caution">
    <text evidence="1">The sequence shown here is derived from an EMBL/GenBank/DDBJ whole genome shotgun (WGS) entry which is preliminary data.</text>
</comment>
<gene>
    <name evidence="1" type="ORF">FHU38_003348</name>
</gene>